<evidence type="ECO:0000259" key="1">
    <source>
        <dbReference type="Pfam" id="PF00149"/>
    </source>
</evidence>
<proteinExistence type="predicted"/>
<dbReference type="AlphaFoldDB" id="A0A850T1D4"/>
<sequence>MRIYAVADIHGKPEHMESIYRIIDQYQPELMVVPGDMTCFFNWSTVLSQLDSLPVPVLAIRGNTDLKRIEPRIKKAANITLITQSPLQVKGFSFVGTSGTLPLPFANRIGLNEKKRLAALPCPMEPDTVMVVHTPPKGACDRIGKKIHAGSRNLARFIKAAAPALVLCGHIHEDFGRKPLHQSTVVNCAITGPGSGAVIDLEKNEVPKVNLLYPDMPQN</sequence>
<reference evidence="2 3" key="1">
    <citation type="submission" date="2020-06" db="EMBL/GenBank/DDBJ databases">
        <title>High-quality draft genome of sulfate reducer Desulfobacter latus type strain AcrS2 isolated from marine sediment.</title>
        <authorList>
            <person name="Hoppe M."/>
            <person name="Larsen C.K."/>
            <person name="Marshall I.P.G."/>
            <person name="Schramm A."/>
            <person name="Marietou A.G."/>
        </authorList>
    </citation>
    <scope>NUCLEOTIDE SEQUENCE [LARGE SCALE GENOMIC DNA]</scope>
    <source>
        <strain evidence="2 3">AcRS2</strain>
    </source>
</reference>
<dbReference type="InterPro" id="IPR051693">
    <property type="entry name" value="UPF0046_metallophosphoest"/>
</dbReference>
<evidence type="ECO:0000313" key="3">
    <source>
        <dbReference type="Proteomes" id="UP000553343"/>
    </source>
</evidence>
<gene>
    <name evidence="2" type="ORF">HXW94_07865</name>
</gene>
<dbReference type="RefSeq" id="WP_178366357.1">
    <property type="nucleotide sequence ID" value="NZ_JACADJ010000020.1"/>
</dbReference>
<dbReference type="InterPro" id="IPR004843">
    <property type="entry name" value="Calcineurin-like_PHP"/>
</dbReference>
<dbReference type="EMBL" id="JACADJ010000020">
    <property type="protein sequence ID" value="NWH04901.1"/>
    <property type="molecule type" value="Genomic_DNA"/>
</dbReference>
<dbReference type="Gene3D" id="3.60.21.10">
    <property type="match status" value="1"/>
</dbReference>
<evidence type="ECO:0000313" key="2">
    <source>
        <dbReference type="EMBL" id="NWH04901.1"/>
    </source>
</evidence>
<dbReference type="SUPFAM" id="SSF56300">
    <property type="entry name" value="Metallo-dependent phosphatases"/>
    <property type="match status" value="1"/>
</dbReference>
<dbReference type="GO" id="GO:0016787">
    <property type="term" value="F:hydrolase activity"/>
    <property type="evidence" value="ECO:0007669"/>
    <property type="project" value="InterPro"/>
</dbReference>
<dbReference type="PANTHER" id="PTHR12905">
    <property type="entry name" value="METALLOPHOSPHOESTERASE"/>
    <property type="match status" value="1"/>
</dbReference>
<accession>A0A850T1D4</accession>
<dbReference type="PANTHER" id="PTHR12905:SF0">
    <property type="entry name" value="CALCINEURIN-LIKE PHOSPHOESTERASE DOMAIN-CONTAINING PROTEIN"/>
    <property type="match status" value="1"/>
</dbReference>
<name>A0A850T1D4_9BACT</name>
<organism evidence="2 3">
    <name type="scientific">Desulfobacter latus</name>
    <dbReference type="NCBI Taxonomy" id="2292"/>
    <lineage>
        <taxon>Bacteria</taxon>
        <taxon>Pseudomonadati</taxon>
        <taxon>Thermodesulfobacteriota</taxon>
        <taxon>Desulfobacteria</taxon>
        <taxon>Desulfobacterales</taxon>
        <taxon>Desulfobacteraceae</taxon>
        <taxon>Desulfobacter</taxon>
    </lineage>
</organism>
<dbReference type="Pfam" id="PF00149">
    <property type="entry name" value="Metallophos"/>
    <property type="match status" value="1"/>
</dbReference>
<dbReference type="Proteomes" id="UP000553343">
    <property type="component" value="Unassembled WGS sequence"/>
</dbReference>
<feature type="domain" description="Calcineurin-like phosphoesterase" evidence="1">
    <location>
        <begin position="1"/>
        <end position="173"/>
    </location>
</feature>
<protein>
    <submittedName>
        <fullName evidence="2">Metallophosphoesterase family protein</fullName>
    </submittedName>
</protein>
<comment type="caution">
    <text evidence="2">The sequence shown here is derived from an EMBL/GenBank/DDBJ whole genome shotgun (WGS) entry which is preliminary data.</text>
</comment>
<keyword evidence="3" id="KW-1185">Reference proteome</keyword>
<dbReference type="InterPro" id="IPR029052">
    <property type="entry name" value="Metallo-depent_PP-like"/>
</dbReference>